<name>A0A4R5U658_9GAMM</name>
<comment type="caution">
    <text evidence="2">The sequence shown here is derived from an EMBL/GenBank/DDBJ whole genome shotgun (WGS) entry which is preliminary data.</text>
</comment>
<keyword evidence="1" id="KW-0472">Membrane</keyword>
<organism evidence="2 3">
    <name type="scientific">Luteimonas terrae</name>
    <dbReference type="NCBI Taxonomy" id="1530191"/>
    <lineage>
        <taxon>Bacteria</taxon>
        <taxon>Pseudomonadati</taxon>
        <taxon>Pseudomonadota</taxon>
        <taxon>Gammaproteobacteria</taxon>
        <taxon>Lysobacterales</taxon>
        <taxon>Lysobacteraceae</taxon>
        <taxon>Luteimonas</taxon>
    </lineage>
</organism>
<feature type="transmembrane region" description="Helical" evidence="1">
    <location>
        <begin position="154"/>
        <end position="187"/>
    </location>
</feature>
<evidence type="ECO:0000313" key="3">
    <source>
        <dbReference type="Proteomes" id="UP000295543"/>
    </source>
</evidence>
<feature type="transmembrane region" description="Helical" evidence="1">
    <location>
        <begin position="40"/>
        <end position="62"/>
    </location>
</feature>
<gene>
    <name evidence="2" type="ORF">E2F49_14710</name>
</gene>
<keyword evidence="3" id="KW-1185">Reference proteome</keyword>
<keyword evidence="1" id="KW-0812">Transmembrane</keyword>
<proteinExistence type="predicted"/>
<dbReference type="Proteomes" id="UP000295543">
    <property type="component" value="Unassembled WGS sequence"/>
</dbReference>
<dbReference type="AlphaFoldDB" id="A0A4R5U658"/>
<dbReference type="RefSeq" id="WP_133394589.1">
    <property type="nucleotide sequence ID" value="NZ_SMTG01000007.1"/>
</dbReference>
<sequence length="467" mass="51087">MQHSETDAASRPVDGTAVPVTPTGRISFERLRERSDELELLVSGLLVFGLFTVPGRLFDAWVANTLHAEGMAEYAVWFGFAIGTGVSYALATAFLVHIAIRGYWIGLIGLKATFPGGVQWTRLTSMGPVSREHLRARTGDIGEAIERADRLASILFAMSILMALTMAGIGVFAIVLIVLSSLVGAVFGMADRIALIAGGALYAAFIAGAVAMAVCEKIIARREAIGRSSEGPRRVLQQLLRIYAVLVPQRLIGPMQLTLQSNLNGRLFLVVYGLVIVGAMVIGGLQVVNSSRFSLLPGYDVVTSEAVDHGMLGAHYESMRDEHDALLRYPMIPSDRIAETHLRLFIPHQPQRDNPLARRLCPELAAGRNTAEGDAASRLAVDCLARLWTVSIDGTQIPLDGFVPMERRDLGMRGLVGYIPLDGRQPGRHNLALVWNAEGESKGKLRRREYRIPFWFTPQIAERVQRD</sequence>
<reference evidence="2 3" key="1">
    <citation type="submission" date="2019-03" db="EMBL/GenBank/DDBJ databases">
        <title>Luteimonas zhaokaii sp.nov., isolated from the rectal contents of Plateau pika in Yushu, Qinghai Province, China.</title>
        <authorList>
            <person name="Zhang G."/>
        </authorList>
    </citation>
    <scope>NUCLEOTIDE SEQUENCE [LARGE SCALE GENOMIC DNA]</scope>
    <source>
        <strain evidence="2 3">THG-MD21</strain>
    </source>
</reference>
<protein>
    <submittedName>
        <fullName evidence="2">Uncharacterized protein</fullName>
    </submittedName>
</protein>
<dbReference type="OrthoDB" id="1491387at2"/>
<keyword evidence="1" id="KW-1133">Transmembrane helix</keyword>
<feature type="transmembrane region" description="Helical" evidence="1">
    <location>
        <begin position="74"/>
        <end position="100"/>
    </location>
</feature>
<dbReference type="EMBL" id="SMTG01000007">
    <property type="protein sequence ID" value="TDK29189.1"/>
    <property type="molecule type" value="Genomic_DNA"/>
</dbReference>
<feature type="transmembrane region" description="Helical" evidence="1">
    <location>
        <begin position="267"/>
        <end position="288"/>
    </location>
</feature>
<accession>A0A4R5U658</accession>
<feature type="transmembrane region" description="Helical" evidence="1">
    <location>
        <begin position="193"/>
        <end position="214"/>
    </location>
</feature>
<evidence type="ECO:0000256" key="1">
    <source>
        <dbReference type="SAM" id="Phobius"/>
    </source>
</evidence>
<evidence type="ECO:0000313" key="2">
    <source>
        <dbReference type="EMBL" id="TDK29189.1"/>
    </source>
</evidence>